<evidence type="ECO:0000256" key="1">
    <source>
        <dbReference type="SAM" id="Phobius"/>
    </source>
</evidence>
<feature type="transmembrane region" description="Helical" evidence="1">
    <location>
        <begin position="123"/>
        <end position="141"/>
    </location>
</feature>
<keyword evidence="1" id="KW-0472">Membrane</keyword>
<feature type="transmembrane region" description="Helical" evidence="1">
    <location>
        <begin position="21"/>
        <end position="45"/>
    </location>
</feature>
<keyword evidence="1" id="KW-0812">Transmembrane</keyword>
<gene>
    <name evidence="2" type="primary">AUGUSTUS-3.0.2_32841</name>
    <name evidence="2" type="ORF">TcasGA2_TC032841</name>
</gene>
<keyword evidence="1" id="KW-1133">Transmembrane helix</keyword>
<dbReference type="Proteomes" id="UP000007266">
    <property type="component" value="Linkage group 4"/>
</dbReference>
<organism evidence="2 3">
    <name type="scientific">Tribolium castaneum</name>
    <name type="common">Red flour beetle</name>
    <dbReference type="NCBI Taxonomy" id="7070"/>
    <lineage>
        <taxon>Eukaryota</taxon>
        <taxon>Metazoa</taxon>
        <taxon>Ecdysozoa</taxon>
        <taxon>Arthropoda</taxon>
        <taxon>Hexapoda</taxon>
        <taxon>Insecta</taxon>
        <taxon>Pterygota</taxon>
        <taxon>Neoptera</taxon>
        <taxon>Endopterygota</taxon>
        <taxon>Coleoptera</taxon>
        <taxon>Polyphaga</taxon>
        <taxon>Cucujiformia</taxon>
        <taxon>Tenebrionidae</taxon>
        <taxon>Tenebrionidae incertae sedis</taxon>
        <taxon>Tribolium</taxon>
    </lineage>
</organism>
<reference evidence="2 3" key="1">
    <citation type="journal article" date="2008" name="Nature">
        <title>The genome of the model beetle and pest Tribolium castaneum.</title>
        <authorList>
            <consortium name="Tribolium Genome Sequencing Consortium"/>
            <person name="Richards S."/>
            <person name="Gibbs R.A."/>
            <person name="Weinstock G.M."/>
            <person name="Brown S.J."/>
            <person name="Denell R."/>
            <person name="Beeman R.W."/>
            <person name="Gibbs R."/>
            <person name="Beeman R.W."/>
            <person name="Brown S.J."/>
            <person name="Bucher G."/>
            <person name="Friedrich M."/>
            <person name="Grimmelikhuijzen C.J."/>
            <person name="Klingler M."/>
            <person name="Lorenzen M."/>
            <person name="Richards S."/>
            <person name="Roth S."/>
            <person name="Schroder R."/>
            <person name="Tautz D."/>
            <person name="Zdobnov E.M."/>
            <person name="Muzny D."/>
            <person name="Gibbs R.A."/>
            <person name="Weinstock G.M."/>
            <person name="Attaway T."/>
            <person name="Bell S."/>
            <person name="Buhay C.J."/>
            <person name="Chandrabose M.N."/>
            <person name="Chavez D."/>
            <person name="Clerk-Blankenburg K.P."/>
            <person name="Cree A."/>
            <person name="Dao M."/>
            <person name="Davis C."/>
            <person name="Chacko J."/>
            <person name="Dinh H."/>
            <person name="Dugan-Rocha S."/>
            <person name="Fowler G."/>
            <person name="Garner T.T."/>
            <person name="Garnes J."/>
            <person name="Gnirke A."/>
            <person name="Hawes A."/>
            <person name="Hernandez J."/>
            <person name="Hines S."/>
            <person name="Holder M."/>
            <person name="Hume J."/>
            <person name="Jhangiani S.N."/>
            <person name="Joshi V."/>
            <person name="Khan Z.M."/>
            <person name="Jackson L."/>
            <person name="Kovar C."/>
            <person name="Kowis A."/>
            <person name="Lee S."/>
            <person name="Lewis L.R."/>
            <person name="Margolis J."/>
            <person name="Morgan M."/>
            <person name="Nazareth L.V."/>
            <person name="Nguyen N."/>
            <person name="Okwuonu G."/>
            <person name="Parker D."/>
            <person name="Richards S."/>
            <person name="Ruiz S.J."/>
            <person name="Santibanez J."/>
            <person name="Savard J."/>
            <person name="Scherer S.E."/>
            <person name="Schneider B."/>
            <person name="Sodergren E."/>
            <person name="Tautz D."/>
            <person name="Vattahil S."/>
            <person name="Villasana D."/>
            <person name="White C.S."/>
            <person name="Wright R."/>
            <person name="Park Y."/>
            <person name="Beeman R.W."/>
            <person name="Lord J."/>
            <person name="Oppert B."/>
            <person name="Lorenzen M."/>
            <person name="Brown S."/>
            <person name="Wang L."/>
            <person name="Savard J."/>
            <person name="Tautz D."/>
            <person name="Richards S."/>
            <person name="Weinstock G."/>
            <person name="Gibbs R.A."/>
            <person name="Liu Y."/>
            <person name="Worley K."/>
            <person name="Weinstock G."/>
            <person name="Elsik C.G."/>
            <person name="Reese J.T."/>
            <person name="Elhaik E."/>
            <person name="Landan G."/>
            <person name="Graur D."/>
            <person name="Arensburger P."/>
            <person name="Atkinson P."/>
            <person name="Beeman R.W."/>
            <person name="Beidler J."/>
            <person name="Brown S.J."/>
            <person name="Demuth J.P."/>
            <person name="Drury D.W."/>
            <person name="Du Y.Z."/>
            <person name="Fujiwara H."/>
            <person name="Lorenzen M."/>
            <person name="Maselli V."/>
            <person name="Osanai M."/>
            <person name="Park Y."/>
            <person name="Robertson H.M."/>
            <person name="Tu Z."/>
            <person name="Wang J.J."/>
            <person name="Wang S."/>
            <person name="Richards S."/>
            <person name="Song H."/>
            <person name="Zhang L."/>
            <person name="Sodergren E."/>
            <person name="Werner D."/>
            <person name="Stanke M."/>
            <person name="Morgenstern B."/>
            <person name="Solovyev V."/>
            <person name="Kosarev P."/>
            <person name="Brown G."/>
            <person name="Chen H.C."/>
            <person name="Ermolaeva O."/>
            <person name="Hlavina W."/>
            <person name="Kapustin Y."/>
            <person name="Kiryutin B."/>
            <person name="Kitts P."/>
            <person name="Maglott D."/>
            <person name="Pruitt K."/>
            <person name="Sapojnikov V."/>
            <person name="Souvorov A."/>
            <person name="Mackey A.J."/>
            <person name="Waterhouse R.M."/>
            <person name="Wyder S."/>
            <person name="Zdobnov E.M."/>
            <person name="Zdobnov E.M."/>
            <person name="Wyder S."/>
            <person name="Kriventseva E.V."/>
            <person name="Kadowaki T."/>
            <person name="Bork P."/>
            <person name="Aranda M."/>
            <person name="Bao R."/>
            <person name="Beermann A."/>
            <person name="Berns N."/>
            <person name="Bolognesi R."/>
            <person name="Bonneton F."/>
            <person name="Bopp D."/>
            <person name="Brown S.J."/>
            <person name="Bucher G."/>
            <person name="Butts T."/>
            <person name="Chaumot A."/>
            <person name="Denell R.E."/>
            <person name="Ferrier D.E."/>
            <person name="Friedrich M."/>
            <person name="Gordon C.M."/>
            <person name="Jindra M."/>
            <person name="Klingler M."/>
            <person name="Lan Q."/>
            <person name="Lattorff H.M."/>
            <person name="Laudet V."/>
            <person name="von Levetsow C."/>
            <person name="Liu Z."/>
            <person name="Lutz R."/>
            <person name="Lynch J.A."/>
            <person name="da Fonseca R.N."/>
            <person name="Posnien N."/>
            <person name="Reuter R."/>
            <person name="Roth S."/>
            <person name="Savard J."/>
            <person name="Schinko J.B."/>
            <person name="Schmitt C."/>
            <person name="Schoppmeier M."/>
            <person name="Schroder R."/>
            <person name="Shippy T.D."/>
            <person name="Simonnet F."/>
            <person name="Marques-Souza H."/>
            <person name="Tautz D."/>
            <person name="Tomoyasu Y."/>
            <person name="Trauner J."/>
            <person name="Van der Zee M."/>
            <person name="Vervoort M."/>
            <person name="Wittkopp N."/>
            <person name="Wimmer E.A."/>
            <person name="Yang X."/>
            <person name="Jones A.K."/>
            <person name="Sattelle D.B."/>
            <person name="Ebert P.R."/>
            <person name="Nelson D."/>
            <person name="Scott J.G."/>
            <person name="Beeman R.W."/>
            <person name="Muthukrishnan S."/>
            <person name="Kramer K.J."/>
            <person name="Arakane Y."/>
            <person name="Beeman R.W."/>
            <person name="Zhu Q."/>
            <person name="Hogenkamp D."/>
            <person name="Dixit R."/>
            <person name="Oppert B."/>
            <person name="Jiang H."/>
            <person name="Zou Z."/>
            <person name="Marshall J."/>
            <person name="Elpidina E."/>
            <person name="Vinokurov K."/>
            <person name="Oppert C."/>
            <person name="Zou Z."/>
            <person name="Evans J."/>
            <person name="Lu Z."/>
            <person name="Zhao P."/>
            <person name="Sumathipala N."/>
            <person name="Altincicek B."/>
            <person name="Vilcinskas A."/>
            <person name="Williams M."/>
            <person name="Hultmark D."/>
            <person name="Hetru C."/>
            <person name="Jiang H."/>
            <person name="Grimmelikhuijzen C.J."/>
            <person name="Hauser F."/>
            <person name="Cazzamali G."/>
            <person name="Williamson M."/>
            <person name="Park Y."/>
            <person name="Li B."/>
            <person name="Tanaka Y."/>
            <person name="Predel R."/>
            <person name="Neupert S."/>
            <person name="Schachtner J."/>
            <person name="Verleyen P."/>
            <person name="Raible F."/>
            <person name="Bork P."/>
            <person name="Friedrich M."/>
            <person name="Walden K.K."/>
            <person name="Robertson H.M."/>
            <person name="Angeli S."/>
            <person name="Foret S."/>
            <person name="Bucher G."/>
            <person name="Schuetz S."/>
            <person name="Maleszka R."/>
            <person name="Wimmer E.A."/>
            <person name="Beeman R.W."/>
            <person name="Lorenzen M."/>
            <person name="Tomoyasu Y."/>
            <person name="Miller S.C."/>
            <person name="Grossmann D."/>
            <person name="Bucher G."/>
        </authorList>
    </citation>
    <scope>NUCLEOTIDE SEQUENCE [LARGE SCALE GENOMIC DNA]</scope>
    <source>
        <strain evidence="2 3">Georgia GA2</strain>
    </source>
</reference>
<name>A0A139WJG8_TRICA</name>
<dbReference type="InParanoid" id="A0A139WJG8"/>
<sequence length="169" mass="19419">MLFKIFKVDETSKTSAFRVSIFNLVLTVLLTAALIGFAISVSYYYDGIEAIQVSRLIFVEVALNCLFFPFAISLIIGVKKNKYRWISIWIKAKVVQASYIFLLNFVMQLYITVSLNVGDGLVVLVYTLVIEAFYMENIVYMNNYQRNRQPKAEDISVPKQVVEEFVIKV</sequence>
<dbReference type="KEGG" id="tca:103312713"/>
<dbReference type="OrthoDB" id="6708434at2759"/>
<keyword evidence="3" id="KW-1185">Reference proteome</keyword>
<accession>A0A139WJG8</accession>
<proteinExistence type="predicted"/>
<evidence type="ECO:0000313" key="2">
    <source>
        <dbReference type="EMBL" id="KYB28024.1"/>
    </source>
</evidence>
<evidence type="ECO:0000313" key="3">
    <source>
        <dbReference type="Proteomes" id="UP000007266"/>
    </source>
</evidence>
<reference evidence="2 3" key="2">
    <citation type="journal article" date="2010" name="Nucleic Acids Res.">
        <title>BeetleBase in 2010: revisions to provide comprehensive genomic information for Tribolium castaneum.</title>
        <authorList>
            <person name="Kim H.S."/>
            <person name="Murphy T."/>
            <person name="Xia J."/>
            <person name="Caragea D."/>
            <person name="Park Y."/>
            <person name="Beeman R.W."/>
            <person name="Lorenzen M.D."/>
            <person name="Butcher S."/>
            <person name="Manak J.R."/>
            <person name="Brown S.J."/>
        </authorList>
    </citation>
    <scope>GENOME REANNOTATION</scope>
    <source>
        <strain evidence="2 3">Georgia GA2</strain>
    </source>
</reference>
<protein>
    <submittedName>
        <fullName evidence="2">Uncharacterized protein</fullName>
    </submittedName>
</protein>
<dbReference type="AlphaFoldDB" id="A0A139WJG8"/>
<dbReference type="EMBL" id="KQ971338">
    <property type="protein sequence ID" value="KYB28024.1"/>
    <property type="molecule type" value="Genomic_DNA"/>
</dbReference>
<feature type="transmembrane region" description="Helical" evidence="1">
    <location>
        <begin position="57"/>
        <end position="78"/>
    </location>
</feature>